<accession>A0A7Y6JW87</accession>
<proteinExistence type="predicted"/>
<reference evidence="1 2" key="1">
    <citation type="submission" date="2020-02" db="EMBL/GenBank/DDBJ databases">
        <title>Paraburkholderia simonii sp. nov. and Paraburkholderia youngii sp. nov. Brazilian and Mexican Mimosa-associated rhizobia.</title>
        <authorList>
            <person name="Mavima L."/>
            <person name="Beukes C.W."/>
            <person name="Chan W.Y."/>
            <person name="Palmer M."/>
            <person name="De Meyer S.E."/>
            <person name="James E.K."/>
            <person name="Venter S.N."/>
            <person name="Steenkamp E.T."/>
        </authorList>
    </citation>
    <scope>NUCLEOTIDE SEQUENCE [LARGE SCALE GENOMIC DNA]</scope>
    <source>
        <strain evidence="1 2">JPY169</strain>
    </source>
</reference>
<dbReference type="Pfam" id="PF10932">
    <property type="entry name" value="DUF2783"/>
    <property type="match status" value="1"/>
</dbReference>
<comment type="caution">
    <text evidence="1">The sequence shown here is derived from an EMBL/GenBank/DDBJ whole genome shotgun (WGS) entry which is preliminary data.</text>
</comment>
<sequence length="75" mass="8144">MSHLNTEINIADMDSFYEHLIETHNGLSEADSQLINAKLVLLLANHIGDMDVLKDAFAKARAGISPVAQTSAQSH</sequence>
<dbReference type="EMBL" id="JAALDK010000001">
    <property type="protein sequence ID" value="NUX98842.1"/>
    <property type="molecule type" value="Genomic_DNA"/>
</dbReference>
<dbReference type="GeneID" id="301099432"/>
<evidence type="ECO:0000313" key="2">
    <source>
        <dbReference type="Proteomes" id="UP000594380"/>
    </source>
</evidence>
<organism evidence="1 2">
    <name type="scientific">Paraburkholderia youngii</name>
    <dbReference type="NCBI Taxonomy" id="2782701"/>
    <lineage>
        <taxon>Bacteria</taxon>
        <taxon>Pseudomonadati</taxon>
        <taxon>Pseudomonadota</taxon>
        <taxon>Betaproteobacteria</taxon>
        <taxon>Burkholderiales</taxon>
        <taxon>Burkholderiaceae</taxon>
        <taxon>Paraburkholderia</taxon>
    </lineage>
</organism>
<name>A0A7Y6JW87_9BURK</name>
<dbReference type="AlphaFoldDB" id="A0A7Y6JW87"/>
<dbReference type="Proteomes" id="UP000594380">
    <property type="component" value="Unassembled WGS sequence"/>
</dbReference>
<dbReference type="RefSeq" id="WP_176105564.1">
    <property type="nucleotide sequence ID" value="NZ_JAALDK010000001.1"/>
</dbReference>
<evidence type="ECO:0000313" key="1">
    <source>
        <dbReference type="EMBL" id="NUX98842.1"/>
    </source>
</evidence>
<protein>
    <submittedName>
        <fullName evidence="1">DUF2783 domain-containing protein</fullName>
    </submittedName>
</protein>
<gene>
    <name evidence="1" type="ORF">G5S42_03615</name>
</gene>
<dbReference type="InterPro" id="IPR021233">
    <property type="entry name" value="DUF2783"/>
</dbReference>